<sequence>MNKEKARTTSLNSMLSFRKAKSWIQEHSKEQVLLIRC</sequence>
<proteinExistence type="predicted"/>
<name>A0A2P2QUW3_RHIMU</name>
<accession>A0A2P2QUW3</accession>
<reference evidence="1" key="1">
    <citation type="submission" date="2018-02" db="EMBL/GenBank/DDBJ databases">
        <title>Rhizophora mucronata_Transcriptome.</title>
        <authorList>
            <person name="Meera S.P."/>
            <person name="Sreeshan A."/>
            <person name="Augustine A."/>
        </authorList>
    </citation>
    <scope>NUCLEOTIDE SEQUENCE</scope>
    <source>
        <tissue evidence="1">Leaf</tissue>
    </source>
</reference>
<organism evidence="1">
    <name type="scientific">Rhizophora mucronata</name>
    <name type="common">Asiatic mangrove</name>
    <dbReference type="NCBI Taxonomy" id="61149"/>
    <lineage>
        <taxon>Eukaryota</taxon>
        <taxon>Viridiplantae</taxon>
        <taxon>Streptophyta</taxon>
        <taxon>Embryophyta</taxon>
        <taxon>Tracheophyta</taxon>
        <taxon>Spermatophyta</taxon>
        <taxon>Magnoliopsida</taxon>
        <taxon>eudicotyledons</taxon>
        <taxon>Gunneridae</taxon>
        <taxon>Pentapetalae</taxon>
        <taxon>rosids</taxon>
        <taxon>fabids</taxon>
        <taxon>Malpighiales</taxon>
        <taxon>Rhizophoraceae</taxon>
        <taxon>Rhizophora</taxon>
    </lineage>
</organism>
<dbReference type="EMBL" id="GGEC01090187">
    <property type="protein sequence ID" value="MBX70671.1"/>
    <property type="molecule type" value="Transcribed_RNA"/>
</dbReference>
<protein>
    <submittedName>
        <fullName evidence="1">Uncharacterized protein</fullName>
    </submittedName>
</protein>
<evidence type="ECO:0000313" key="1">
    <source>
        <dbReference type="EMBL" id="MBX70671.1"/>
    </source>
</evidence>
<dbReference type="AlphaFoldDB" id="A0A2P2QUW3"/>